<dbReference type="AlphaFoldDB" id="A0A392MR60"/>
<sequence length="89" mass="10304">MPDDAEVSNDLWDEVIECMKVRVRDKIHVVRTFAVRALSRFVNDSSNIDILDLFLEMLPLEQNAWYHPYALCEALFHRGSIRAATAKLL</sequence>
<name>A0A392MR60_9FABA</name>
<gene>
    <name evidence="1" type="ORF">A2U01_0010395</name>
</gene>
<dbReference type="EMBL" id="LXQA010016276">
    <property type="protein sequence ID" value="MCH89499.1"/>
    <property type="molecule type" value="Genomic_DNA"/>
</dbReference>
<proteinExistence type="predicted"/>
<dbReference type="GO" id="GO:0000793">
    <property type="term" value="C:condensed chromosome"/>
    <property type="evidence" value="ECO:0007669"/>
    <property type="project" value="TreeGrafter"/>
</dbReference>
<protein>
    <submittedName>
        <fullName evidence="1">Condensin complex subunit 3-like</fullName>
    </submittedName>
</protein>
<dbReference type="GO" id="GO:0007076">
    <property type="term" value="P:mitotic chromosome condensation"/>
    <property type="evidence" value="ECO:0007669"/>
    <property type="project" value="InterPro"/>
</dbReference>
<reference evidence="1 2" key="1">
    <citation type="journal article" date="2018" name="Front. Plant Sci.">
        <title>Red Clover (Trifolium pratense) and Zigzag Clover (T. medium) - A Picture of Genomic Similarities and Differences.</title>
        <authorList>
            <person name="Dluhosova J."/>
            <person name="Istvanek J."/>
            <person name="Nedelnik J."/>
            <person name="Repkova J."/>
        </authorList>
    </citation>
    <scope>NUCLEOTIDE SEQUENCE [LARGE SCALE GENOMIC DNA]</scope>
    <source>
        <strain evidence="2">cv. 10/8</strain>
        <tissue evidence="1">Leaf</tissue>
    </source>
</reference>
<comment type="caution">
    <text evidence="1">The sequence shown here is derived from an EMBL/GenBank/DDBJ whole genome shotgun (WGS) entry which is preliminary data.</text>
</comment>
<dbReference type="GO" id="GO:0000796">
    <property type="term" value="C:condensin complex"/>
    <property type="evidence" value="ECO:0007669"/>
    <property type="project" value="InterPro"/>
</dbReference>
<evidence type="ECO:0000313" key="1">
    <source>
        <dbReference type="EMBL" id="MCH89499.1"/>
    </source>
</evidence>
<evidence type="ECO:0000313" key="2">
    <source>
        <dbReference type="Proteomes" id="UP000265520"/>
    </source>
</evidence>
<organism evidence="1 2">
    <name type="scientific">Trifolium medium</name>
    <dbReference type="NCBI Taxonomy" id="97028"/>
    <lineage>
        <taxon>Eukaryota</taxon>
        <taxon>Viridiplantae</taxon>
        <taxon>Streptophyta</taxon>
        <taxon>Embryophyta</taxon>
        <taxon>Tracheophyta</taxon>
        <taxon>Spermatophyta</taxon>
        <taxon>Magnoliopsida</taxon>
        <taxon>eudicotyledons</taxon>
        <taxon>Gunneridae</taxon>
        <taxon>Pentapetalae</taxon>
        <taxon>rosids</taxon>
        <taxon>fabids</taxon>
        <taxon>Fabales</taxon>
        <taxon>Fabaceae</taxon>
        <taxon>Papilionoideae</taxon>
        <taxon>50 kb inversion clade</taxon>
        <taxon>NPAAA clade</taxon>
        <taxon>Hologalegina</taxon>
        <taxon>IRL clade</taxon>
        <taxon>Trifolieae</taxon>
        <taxon>Trifolium</taxon>
    </lineage>
</organism>
<dbReference type="PANTHER" id="PTHR14418:SF5">
    <property type="entry name" value="CONDENSIN COMPLEX SUBUNIT 3"/>
    <property type="match status" value="1"/>
</dbReference>
<accession>A0A392MR60</accession>
<dbReference type="Proteomes" id="UP000265520">
    <property type="component" value="Unassembled WGS sequence"/>
</dbReference>
<dbReference type="PANTHER" id="PTHR14418">
    <property type="entry name" value="CONDENSIN COMPLEX SUBUNIT 3-RELATED"/>
    <property type="match status" value="1"/>
</dbReference>
<keyword evidence="2" id="KW-1185">Reference proteome</keyword>
<dbReference type="InterPro" id="IPR027165">
    <property type="entry name" value="CND3"/>
</dbReference>